<dbReference type="InterPro" id="IPR001245">
    <property type="entry name" value="Ser-Thr/Tyr_kinase_cat_dom"/>
</dbReference>
<dbReference type="PIRSF" id="PIRSF000654">
    <property type="entry name" value="Integrin-linked_kinase"/>
    <property type="match status" value="1"/>
</dbReference>
<keyword evidence="2" id="KW-0418">Kinase</keyword>
<dbReference type="GO" id="GO:0005737">
    <property type="term" value="C:cytoplasm"/>
    <property type="evidence" value="ECO:0007669"/>
    <property type="project" value="TreeGrafter"/>
</dbReference>
<proteinExistence type="predicted"/>
<dbReference type="STRING" id="1314800.A0A1B7MQL7"/>
<dbReference type="OrthoDB" id="4062651at2759"/>
<evidence type="ECO:0000259" key="1">
    <source>
        <dbReference type="PROSITE" id="PS50011"/>
    </source>
</evidence>
<organism evidence="2 3">
    <name type="scientific">Rhizopogon vinicolor AM-OR11-026</name>
    <dbReference type="NCBI Taxonomy" id="1314800"/>
    <lineage>
        <taxon>Eukaryota</taxon>
        <taxon>Fungi</taxon>
        <taxon>Dikarya</taxon>
        <taxon>Basidiomycota</taxon>
        <taxon>Agaricomycotina</taxon>
        <taxon>Agaricomycetes</taxon>
        <taxon>Agaricomycetidae</taxon>
        <taxon>Boletales</taxon>
        <taxon>Suillineae</taxon>
        <taxon>Rhizopogonaceae</taxon>
        <taxon>Rhizopogon</taxon>
    </lineage>
</organism>
<dbReference type="PANTHER" id="PTHR23257:SF958">
    <property type="entry name" value="SERINE_THREONINE-PROTEIN KINASE WNK4"/>
    <property type="match status" value="1"/>
</dbReference>
<dbReference type="GO" id="GO:0004672">
    <property type="term" value="F:protein kinase activity"/>
    <property type="evidence" value="ECO:0007669"/>
    <property type="project" value="InterPro"/>
</dbReference>
<dbReference type="Proteomes" id="UP000092154">
    <property type="component" value="Unassembled WGS sequence"/>
</dbReference>
<dbReference type="EMBL" id="KV448553">
    <property type="protein sequence ID" value="OAX34915.1"/>
    <property type="molecule type" value="Genomic_DNA"/>
</dbReference>
<name>A0A1B7MQL7_9AGAM</name>
<dbReference type="PROSITE" id="PS50011">
    <property type="entry name" value="PROTEIN_KINASE_DOM"/>
    <property type="match status" value="1"/>
</dbReference>
<dbReference type="PANTHER" id="PTHR23257">
    <property type="entry name" value="SERINE-THREONINE PROTEIN KINASE"/>
    <property type="match status" value="1"/>
</dbReference>
<dbReference type="AlphaFoldDB" id="A0A1B7MQL7"/>
<feature type="domain" description="Protein kinase" evidence="1">
    <location>
        <begin position="1"/>
        <end position="262"/>
    </location>
</feature>
<evidence type="ECO:0000313" key="3">
    <source>
        <dbReference type="Proteomes" id="UP000092154"/>
    </source>
</evidence>
<dbReference type="InterPro" id="IPR011009">
    <property type="entry name" value="Kinase-like_dom_sf"/>
</dbReference>
<gene>
    <name evidence="2" type="ORF">K503DRAFT_697841</name>
</gene>
<protein>
    <submittedName>
        <fullName evidence="2">Kinase-like protein</fullName>
    </submittedName>
</protein>
<reference evidence="2 3" key="1">
    <citation type="submission" date="2016-06" db="EMBL/GenBank/DDBJ databases">
        <title>Comparative genomics of the ectomycorrhizal sister species Rhizopogon vinicolor and Rhizopogon vesiculosus (Basidiomycota: Boletales) reveals a divergence of the mating type B locus.</title>
        <authorList>
            <consortium name="DOE Joint Genome Institute"/>
            <person name="Mujic A.B."/>
            <person name="Kuo A."/>
            <person name="Tritt A."/>
            <person name="Lipzen A."/>
            <person name="Chen C."/>
            <person name="Johnson J."/>
            <person name="Sharma A."/>
            <person name="Barry K."/>
            <person name="Grigoriev I.V."/>
            <person name="Spatafora J.W."/>
        </authorList>
    </citation>
    <scope>NUCLEOTIDE SEQUENCE [LARGE SCALE GENOMIC DNA]</scope>
    <source>
        <strain evidence="2 3">AM-OR11-026</strain>
    </source>
</reference>
<dbReference type="GO" id="GO:0007165">
    <property type="term" value="P:signal transduction"/>
    <property type="evidence" value="ECO:0007669"/>
    <property type="project" value="TreeGrafter"/>
</dbReference>
<sequence>MYTSDQLDEAIEKKTKVSIPSTVGIISYARCCHVQRIRREFRMCARLKHANILAVYGYTYGFGRFMAIVSPWAENGNLMNYLERMGATITLVRRFQILRDIAAGLQYLHANNVIHGDLNGPNVLIHADGTACLADFGLSLLYSEVVSASQASWTSTFHGNFRWLAPELLEQTENDLPVRPSKHSDVYSFGGIMLQVLTSKIPYYYLGEAAVILCIGTRVKPLRSRYPMLSDEYWHFIEECWSVAAHDRPSTDRIVEVIRDELDSLSGASADS</sequence>
<dbReference type="Gene3D" id="1.10.510.10">
    <property type="entry name" value="Transferase(Phosphotransferase) domain 1"/>
    <property type="match status" value="1"/>
</dbReference>
<accession>A0A1B7MQL7</accession>
<keyword evidence="3" id="KW-1185">Reference proteome</keyword>
<dbReference type="InterPro" id="IPR050167">
    <property type="entry name" value="Ser_Thr_protein_kinase"/>
</dbReference>
<evidence type="ECO:0000313" key="2">
    <source>
        <dbReference type="EMBL" id="OAX34915.1"/>
    </source>
</evidence>
<dbReference type="InterPro" id="IPR000719">
    <property type="entry name" value="Prot_kinase_dom"/>
</dbReference>
<dbReference type="Pfam" id="PF07714">
    <property type="entry name" value="PK_Tyr_Ser-Thr"/>
    <property type="match status" value="1"/>
</dbReference>
<dbReference type="SUPFAM" id="SSF56112">
    <property type="entry name" value="Protein kinase-like (PK-like)"/>
    <property type="match status" value="1"/>
</dbReference>
<keyword evidence="2" id="KW-0808">Transferase</keyword>
<dbReference type="InParanoid" id="A0A1B7MQL7"/>
<dbReference type="GO" id="GO:0005524">
    <property type="term" value="F:ATP binding"/>
    <property type="evidence" value="ECO:0007669"/>
    <property type="project" value="InterPro"/>
</dbReference>